<dbReference type="GO" id="GO:0005506">
    <property type="term" value="F:iron ion binding"/>
    <property type="evidence" value="ECO:0007669"/>
    <property type="project" value="InterPro"/>
</dbReference>
<dbReference type="EMBL" id="QWLM01000004">
    <property type="protein sequence ID" value="RHW46757.1"/>
    <property type="molecule type" value="Genomic_DNA"/>
</dbReference>
<keyword evidence="2 7" id="KW-0349">Heme</keyword>
<dbReference type="AlphaFoldDB" id="A0A417Z7Z5"/>
<dbReference type="Proteomes" id="UP000285376">
    <property type="component" value="Unassembled WGS sequence"/>
</dbReference>
<dbReference type="Gene3D" id="1.10.630.10">
    <property type="entry name" value="Cytochrome P450"/>
    <property type="match status" value="1"/>
</dbReference>
<dbReference type="PRINTS" id="PR00385">
    <property type="entry name" value="P450"/>
</dbReference>
<organism evidence="8 9">
    <name type="scientific">Dermacoccus abyssi</name>
    <dbReference type="NCBI Taxonomy" id="322596"/>
    <lineage>
        <taxon>Bacteria</taxon>
        <taxon>Bacillati</taxon>
        <taxon>Actinomycetota</taxon>
        <taxon>Actinomycetes</taxon>
        <taxon>Micrococcales</taxon>
        <taxon>Dermacoccaceae</taxon>
        <taxon>Dermacoccus</taxon>
    </lineage>
</organism>
<evidence type="ECO:0000313" key="8">
    <source>
        <dbReference type="EMBL" id="RHW46757.1"/>
    </source>
</evidence>
<accession>A0A417Z7Z5</accession>
<dbReference type="InterPro" id="IPR017972">
    <property type="entry name" value="Cyt_P450_CS"/>
</dbReference>
<dbReference type="PANTHER" id="PTHR46696">
    <property type="entry name" value="P450, PUTATIVE (EUROFUNG)-RELATED"/>
    <property type="match status" value="1"/>
</dbReference>
<sequence>MTTTAELVSGVVTNRVKPLVRWGLTHAVPSRVLKDGADKGDLQARLTVEAQNLSPEEIAELFNQIRAQGPLVRSKFSYVSVDHAVVKEVLSSTQFRTGFPGDDRPAISRLVQWARREGLHPVEPPSMLVTDGDDHTRYRKLVSRVFTARAVEGLRERTEAIAADLLDELAARGGPVDLVAAYCEKLPVAIISEILGVPESERANVLRMGGHAAASLDLGIDWSTFRTVDGALDEFDEWLGKHFDHLRANPGDDLFSTLLHATDDEGRLSERELKATAGLVLAAGFETTVNLLSNAIRLLVEHPEQLAGLRADPSGWGNAVDEALRYDPPVLLTGRSAPEDTEVAGQRVGEGSMTTLVLAGANRDPQVFDNPDAFDVTRENARDHLSFSAGRHFCLGAALARMEGEVGLRAFFDRFNVELLPGARRRPTRILRGYETLPARLVQRSN</sequence>
<dbReference type="Pfam" id="PF00067">
    <property type="entry name" value="p450"/>
    <property type="match status" value="2"/>
</dbReference>
<keyword evidence="4 7" id="KW-0560">Oxidoreductase</keyword>
<dbReference type="FunFam" id="1.10.630.10:FF:000018">
    <property type="entry name" value="Cytochrome P450 monooxygenase"/>
    <property type="match status" value="1"/>
</dbReference>
<dbReference type="GO" id="GO:0020037">
    <property type="term" value="F:heme binding"/>
    <property type="evidence" value="ECO:0007669"/>
    <property type="project" value="InterPro"/>
</dbReference>
<dbReference type="PANTHER" id="PTHR46696:SF4">
    <property type="entry name" value="BIOTIN BIOSYNTHESIS CYTOCHROME P450"/>
    <property type="match status" value="1"/>
</dbReference>
<evidence type="ECO:0000313" key="9">
    <source>
        <dbReference type="Proteomes" id="UP000285376"/>
    </source>
</evidence>
<gene>
    <name evidence="8" type="ORF">D1832_04995</name>
</gene>
<evidence type="ECO:0000256" key="4">
    <source>
        <dbReference type="ARBA" id="ARBA00023002"/>
    </source>
</evidence>
<dbReference type="InterPro" id="IPR001128">
    <property type="entry name" value="Cyt_P450"/>
</dbReference>
<name>A0A417Z7Z5_9MICO</name>
<evidence type="ECO:0000256" key="2">
    <source>
        <dbReference type="ARBA" id="ARBA00022617"/>
    </source>
</evidence>
<dbReference type="GO" id="GO:0036199">
    <property type="term" value="F:cholest-4-en-3-one 26-monooxygenase activity"/>
    <property type="evidence" value="ECO:0007669"/>
    <property type="project" value="TreeGrafter"/>
</dbReference>
<evidence type="ECO:0000256" key="5">
    <source>
        <dbReference type="ARBA" id="ARBA00023004"/>
    </source>
</evidence>
<evidence type="ECO:0000256" key="6">
    <source>
        <dbReference type="ARBA" id="ARBA00023033"/>
    </source>
</evidence>
<dbReference type="InterPro" id="IPR036396">
    <property type="entry name" value="Cyt_P450_sf"/>
</dbReference>
<comment type="similarity">
    <text evidence="1 7">Belongs to the cytochrome P450 family.</text>
</comment>
<dbReference type="SUPFAM" id="SSF48264">
    <property type="entry name" value="Cytochrome P450"/>
    <property type="match status" value="1"/>
</dbReference>
<dbReference type="PRINTS" id="PR00359">
    <property type="entry name" value="BP450"/>
</dbReference>
<dbReference type="CDD" id="cd20625">
    <property type="entry name" value="CYP164-like"/>
    <property type="match status" value="1"/>
</dbReference>
<dbReference type="GO" id="GO:0008395">
    <property type="term" value="F:steroid hydroxylase activity"/>
    <property type="evidence" value="ECO:0007669"/>
    <property type="project" value="TreeGrafter"/>
</dbReference>
<proteinExistence type="inferred from homology"/>
<dbReference type="InterPro" id="IPR002397">
    <property type="entry name" value="Cyt_P450_B"/>
</dbReference>
<evidence type="ECO:0000256" key="1">
    <source>
        <dbReference type="ARBA" id="ARBA00010617"/>
    </source>
</evidence>
<keyword evidence="3 7" id="KW-0479">Metal-binding</keyword>
<protein>
    <submittedName>
        <fullName evidence="8">Cytochrome P450</fullName>
    </submittedName>
</protein>
<dbReference type="GO" id="GO:0006707">
    <property type="term" value="P:cholesterol catabolic process"/>
    <property type="evidence" value="ECO:0007669"/>
    <property type="project" value="TreeGrafter"/>
</dbReference>
<dbReference type="RefSeq" id="WP_118913025.1">
    <property type="nucleotide sequence ID" value="NZ_CBCRVH010000003.1"/>
</dbReference>
<dbReference type="PROSITE" id="PS00086">
    <property type="entry name" value="CYTOCHROME_P450"/>
    <property type="match status" value="1"/>
</dbReference>
<evidence type="ECO:0000256" key="3">
    <source>
        <dbReference type="ARBA" id="ARBA00022723"/>
    </source>
</evidence>
<keyword evidence="6 7" id="KW-0503">Monooxygenase</keyword>
<reference evidence="8 9" key="1">
    <citation type="submission" date="2018-08" db="EMBL/GenBank/DDBJ databases">
        <title>Whole genome sequence analysis of Dermacoccus abyssi bacteria isolated from Deep Mariana trench Micromonospora spp reveals genes involved in the environmental adaptation and production of secondary metabolites.</title>
        <authorList>
            <person name="Abdel-Mageed W.M."/>
            <person name="Lehri B."/>
            <person name="Nouioui I."/>
            <person name="Goodfellow I."/>
            <person name="Jaspars M."/>
            <person name="Karlyshev A."/>
        </authorList>
    </citation>
    <scope>NUCLEOTIDE SEQUENCE [LARGE SCALE GENOMIC DNA]</scope>
    <source>
        <strain evidence="8 9">MT1.1</strain>
    </source>
</reference>
<evidence type="ECO:0000256" key="7">
    <source>
        <dbReference type="RuleBase" id="RU000461"/>
    </source>
</evidence>
<comment type="caution">
    <text evidence="8">The sequence shown here is derived from an EMBL/GenBank/DDBJ whole genome shotgun (WGS) entry which is preliminary data.</text>
</comment>
<keyword evidence="5 7" id="KW-0408">Iron</keyword>